<name>A0A2Y9AUX1_9RHOB</name>
<evidence type="ECO:0000313" key="2">
    <source>
        <dbReference type="EMBL" id="SSA47765.1"/>
    </source>
</evidence>
<dbReference type="GO" id="GO:0003676">
    <property type="term" value="F:nucleic acid binding"/>
    <property type="evidence" value="ECO:0007669"/>
    <property type="project" value="InterPro"/>
</dbReference>
<dbReference type="Proteomes" id="UP000245839">
    <property type="component" value="Unassembled WGS sequence"/>
</dbReference>
<reference evidence="1 3" key="2">
    <citation type="submission" date="2018-03" db="EMBL/GenBank/DDBJ databases">
        <title>Genomic Encyclopedia of Archaeal and Bacterial Type Strains, Phase II (KMG-II): from individual species to whole genera.</title>
        <authorList>
            <person name="Goeker M."/>
        </authorList>
    </citation>
    <scope>NUCLEOTIDE SEQUENCE [LARGE SCALE GENOMIC DNA]</scope>
    <source>
        <strain evidence="1 3">DSM 25227</strain>
    </source>
</reference>
<dbReference type="Gene3D" id="3.30.420.10">
    <property type="entry name" value="Ribonuclease H-like superfamily/Ribonuclease H"/>
    <property type="match status" value="1"/>
</dbReference>
<proteinExistence type="predicted"/>
<dbReference type="RefSeq" id="WP_425452104.1">
    <property type="nucleotide sequence ID" value="NZ_UETC01000006.1"/>
</dbReference>
<gene>
    <name evidence="1" type="ORF">BCF38_106217</name>
    <name evidence="2" type="ORF">SAMN05421539_106217</name>
</gene>
<protein>
    <recommendedName>
        <fullName evidence="5">Holliday junction resolvasome RuvABC endonuclease subunit</fullName>
    </recommendedName>
</protein>
<sequence length="300" mass="32088">MLPSTAPILHLKEVPGQVAVPQRKSGAADFFQYFTQGPSRAWMGMEARHIPHEVTEILKEEINTHSANGLRPHFLQADGVKPLKEALGAPGNDNVTLTRPRDPGPGVLAALIRQPYRPGLSLEEEVVMDRSPHIAPAPLTAAGTLDRCILALDLGTSTGWALRSAEGLITSGTASFRPGRYDGGGMRYLRFTIWLTEIDRLSGPIAAIWFEEVRRHAGTDAAHVYGGLMATLTAWAELRGVPYAGVPVGTIKRHATGKGNAPKEAMIAAARARGFSPADDNEADAIALLLWAIETNGGVA</sequence>
<accession>A0A2Y9AUX1</accession>
<organism evidence="2 4">
    <name type="scientific">Jannaschia seohaensis</name>
    <dbReference type="NCBI Taxonomy" id="475081"/>
    <lineage>
        <taxon>Bacteria</taxon>
        <taxon>Pseudomonadati</taxon>
        <taxon>Pseudomonadota</taxon>
        <taxon>Alphaproteobacteria</taxon>
        <taxon>Rhodobacterales</taxon>
        <taxon>Roseobacteraceae</taxon>
        <taxon>Jannaschia</taxon>
    </lineage>
</organism>
<dbReference type="SUPFAM" id="SSF53098">
    <property type="entry name" value="Ribonuclease H-like"/>
    <property type="match status" value="1"/>
</dbReference>
<dbReference type="EMBL" id="QGDJ01000006">
    <property type="protein sequence ID" value="PWJ17606.1"/>
    <property type="molecule type" value="Genomic_DNA"/>
</dbReference>
<dbReference type="InterPro" id="IPR012337">
    <property type="entry name" value="RNaseH-like_sf"/>
</dbReference>
<dbReference type="Proteomes" id="UP000251571">
    <property type="component" value="Unassembled WGS sequence"/>
</dbReference>
<evidence type="ECO:0008006" key="5">
    <source>
        <dbReference type="Google" id="ProtNLM"/>
    </source>
</evidence>
<dbReference type="EMBL" id="UETC01000006">
    <property type="protein sequence ID" value="SSA47765.1"/>
    <property type="molecule type" value="Genomic_DNA"/>
</dbReference>
<evidence type="ECO:0000313" key="1">
    <source>
        <dbReference type="EMBL" id="PWJ17606.1"/>
    </source>
</evidence>
<evidence type="ECO:0000313" key="4">
    <source>
        <dbReference type="Proteomes" id="UP000251571"/>
    </source>
</evidence>
<dbReference type="InterPro" id="IPR036397">
    <property type="entry name" value="RNaseH_sf"/>
</dbReference>
<evidence type="ECO:0000313" key="3">
    <source>
        <dbReference type="Proteomes" id="UP000245839"/>
    </source>
</evidence>
<keyword evidence="3" id="KW-1185">Reference proteome</keyword>
<dbReference type="AlphaFoldDB" id="A0A2Y9AUX1"/>
<reference evidence="2 4" key="1">
    <citation type="submission" date="2016-10" db="EMBL/GenBank/DDBJ databases">
        <authorList>
            <person name="Cai Z."/>
        </authorList>
    </citation>
    <scope>NUCLEOTIDE SEQUENCE [LARGE SCALE GENOMIC DNA]</scope>
    <source>
        <strain evidence="2 4">DSM 25227</strain>
    </source>
</reference>